<evidence type="ECO:0008006" key="3">
    <source>
        <dbReference type="Google" id="ProtNLM"/>
    </source>
</evidence>
<accession>A0AAV3YU83</accession>
<dbReference type="Proteomes" id="UP000735302">
    <property type="component" value="Unassembled WGS sequence"/>
</dbReference>
<proteinExistence type="predicted"/>
<reference evidence="1 2" key="1">
    <citation type="journal article" date="2021" name="Elife">
        <title>Chloroplast acquisition without the gene transfer in kleptoplastic sea slugs, Plakobranchus ocellatus.</title>
        <authorList>
            <person name="Maeda T."/>
            <person name="Takahashi S."/>
            <person name="Yoshida T."/>
            <person name="Shimamura S."/>
            <person name="Takaki Y."/>
            <person name="Nagai Y."/>
            <person name="Toyoda A."/>
            <person name="Suzuki Y."/>
            <person name="Arimoto A."/>
            <person name="Ishii H."/>
            <person name="Satoh N."/>
            <person name="Nishiyama T."/>
            <person name="Hasebe M."/>
            <person name="Maruyama T."/>
            <person name="Minagawa J."/>
            <person name="Obokata J."/>
            <person name="Shigenobu S."/>
        </authorList>
    </citation>
    <scope>NUCLEOTIDE SEQUENCE [LARGE SCALE GENOMIC DNA]</scope>
</reference>
<protein>
    <recommendedName>
        <fullName evidence="3">Secreted protein</fullName>
    </recommendedName>
</protein>
<sequence length="100" mass="11792">MPLYLAAAVALVEEHQENQQETEFEEKATTPRRRKILRQVWVREWLTRRQKSSVCHVPVGQIDGDLQETHYTIFPSGAKVKHIMKNFRHFRRRANPNANA</sequence>
<keyword evidence="2" id="KW-1185">Reference proteome</keyword>
<organism evidence="1 2">
    <name type="scientific">Plakobranchus ocellatus</name>
    <dbReference type="NCBI Taxonomy" id="259542"/>
    <lineage>
        <taxon>Eukaryota</taxon>
        <taxon>Metazoa</taxon>
        <taxon>Spiralia</taxon>
        <taxon>Lophotrochozoa</taxon>
        <taxon>Mollusca</taxon>
        <taxon>Gastropoda</taxon>
        <taxon>Heterobranchia</taxon>
        <taxon>Euthyneura</taxon>
        <taxon>Panpulmonata</taxon>
        <taxon>Sacoglossa</taxon>
        <taxon>Placobranchoidea</taxon>
        <taxon>Plakobranchidae</taxon>
        <taxon>Plakobranchus</taxon>
    </lineage>
</organism>
<evidence type="ECO:0000313" key="1">
    <source>
        <dbReference type="EMBL" id="GFN85915.1"/>
    </source>
</evidence>
<evidence type="ECO:0000313" key="2">
    <source>
        <dbReference type="Proteomes" id="UP000735302"/>
    </source>
</evidence>
<dbReference type="EMBL" id="BLXT01001484">
    <property type="protein sequence ID" value="GFN85915.1"/>
    <property type="molecule type" value="Genomic_DNA"/>
</dbReference>
<dbReference type="AlphaFoldDB" id="A0AAV3YU83"/>
<gene>
    <name evidence="1" type="ORF">PoB_001242100</name>
</gene>
<comment type="caution">
    <text evidence="1">The sequence shown here is derived from an EMBL/GenBank/DDBJ whole genome shotgun (WGS) entry which is preliminary data.</text>
</comment>
<name>A0AAV3YU83_9GAST</name>